<name>A0ABQ9TZQ6_SAGOE</name>
<organism evidence="1 2">
    <name type="scientific">Saguinus oedipus</name>
    <name type="common">Cotton-top tamarin</name>
    <name type="synonym">Oedipomidas oedipus</name>
    <dbReference type="NCBI Taxonomy" id="9490"/>
    <lineage>
        <taxon>Eukaryota</taxon>
        <taxon>Metazoa</taxon>
        <taxon>Chordata</taxon>
        <taxon>Craniata</taxon>
        <taxon>Vertebrata</taxon>
        <taxon>Euteleostomi</taxon>
        <taxon>Mammalia</taxon>
        <taxon>Eutheria</taxon>
        <taxon>Euarchontoglires</taxon>
        <taxon>Primates</taxon>
        <taxon>Haplorrhini</taxon>
        <taxon>Platyrrhini</taxon>
        <taxon>Cebidae</taxon>
        <taxon>Callitrichinae</taxon>
        <taxon>Saguinus</taxon>
    </lineage>
</organism>
<evidence type="ECO:0000313" key="1">
    <source>
        <dbReference type="EMBL" id="KAK2090289.1"/>
    </source>
</evidence>
<proteinExistence type="predicted"/>
<keyword evidence="2" id="KW-1185">Reference proteome</keyword>
<dbReference type="EMBL" id="JASSZA010000017">
    <property type="protein sequence ID" value="KAK2090289.1"/>
    <property type="molecule type" value="Genomic_DNA"/>
</dbReference>
<accession>A0ABQ9TZQ6</accession>
<gene>
    <name evidence="1" type="ORF">P7K49_031545</name>
</gene>
<evidence type="ECO:0000313" key="2">
    <source>
        <dbReference type="Proteomes" id="UP001266305"/>
    </source>
</evidence>
<protein>
    <submittedName>
        <fullName evidence="1">Uncharacterized protein</fullName>
    </submittedName>
</protein>
<comment type="caution">
    <text evidence="1">The sequence shown here is derived from an EMBL/GenBank/DDBJ whole genome shotgun (WGS) entry which is preliminary data.</text>
</comment>
<sequence length="99" mass="11036">MDRDMSSSATKPWEGSHVLFVAVKFQPPVPALMALPLVPKILPDLPKSTHGPEKWNIQPLEPKLGCQGPYPFVHPVFPLLRASTPDHRELFLTVAQLSF</sequence>
<dbReference type="Proteomes" id="UP001266305">
    <property type="component" value="Unassembled WGS sequence"/>
</dbReference>
<reference evidence="1 2" key="1">
    <citation type="submission" date="2023-05" db="EMBL/GenBank/DDBJ databases">
        <title>B98-5 Cell Line De Novo Hybrid Assembly: An Optical Mapping Approach.</title>
        <authorList>
            <person name="Kananen K."/>
            <person name="Auerbach J.A."/>
            <person name="Kautto E."/>
            <person name="Blachly J.S."/>
        </authorList>
    </citation>
    <scope>NUCLEOTIDE SEQUENCE [LARGE SCALE GENOMIC DNA]</scope>
    <source>
        <strain evidence="1">B95-8</strain>
        <tissue evidence="1">Cell line</tissue>
    </source>
</reference>